<name>A0ABD1UVU8_9LAMI</name>
<protein>
    <submittedName>
        <fullName evidence="1">DHBP synthase RibB-like alpha/beta domain</fullName>
    </submittedName>
</protein>
<dbReference type="AlphaFoldDB" id="A0ABD1UVU8"/>
<evidence type="ECO:0000313" key="2">
    <source>
        <dbReference type="Proteomes" id="UP001604277"/>
    </source>
</evidence>
<gene>
    <name evidence="1" type="ORF">Fot_21785</name>
</gene>
<proteinExistence type="predicted"/>
<reference evidence="2" key="1">
    <citation type="submission" date="2024-07" db="EMBL/GenBank/DDBJ databases">
        <title>Two chromosome-level genome assemblies of Korean endemic species Abeliophyllum distichum and Forsythia ovata (Oleaceae).</title>
        <authorList>
            <person name="Jang H."/>
        </authorList>
    </citation>
    <scope>NUCLEOTIDE SEQUENCE [LARGE SCALE GENOMIC DNA]</scope>
</reference>
<sequence>MPGQRGHSKYSQEPPCQPALVINAKPLSILCRSFKDIDTYTTGFPRGNGQGLTNIFQAVKNCLPGPSPKENEWILDPVIIADVYGPEELEAIENLDSAAALNADNAAENSRWRRGGDGVVGGRGGGRWLGLRLDPGVVIGDGPKQPWMIAEDEDSSVKDYNLLIPRAS</sequence>
<dbReference type="PANTHER" id="PTHR42828">
    <property type="entry name" value="DHBP SYNTHASE RIBB-LIKE ALPHA/BETA DOMAIN-CONTAINING PROTEIN"/>
    <property type="match status" value="1"/>
</dbReference>
<accession>A0ABD1UVU8</accession>
<evidence type="ECO:0000313" key="1">
    <source>
        <dbReference type="EMBL" id="KAL2529184.1"/>
    </source>
</evidence>
<dbReference type="Proteomes" id="UP001604277">
    <property type="component" value="Unassembled WGS sequence"/>
</dbReference>
<dbReference type="InterPro" id="IPR052532">
    <property type="entry name" value="SUA5_domain"/>
</dbReference>
<dbReference type="EMBL" id="JBFOLJ010000006">
    <property type="protein sequence ID" value="KAL2529184.1"/>
    <property type="molecule type" value="Genomic_DNA"/>
</dbReference>
<comment type="caution">
    <text evidence="1">The sequence shown here is derived from an EMBL/GenBank/DDBJ whole genome shotgun (WGS) entry which is preliminary data.</text>
</comment>
<organism evidence="1 2">
    <name type="scientific">Forsythia ovata</name>
    <dbReference type="NCBI Taxonomy" id="205694"/>
    <lineage>
        <taxon>Eukaryota</taxon>
        <taxon>Viridiplantae</taxon>
        <taxon>Streptophyta</taxon>
        <taxon>Embryophyta</taxon>
        <taxon>Tracheophyta</taxon>
        <taxon>Spermatophyta</taxon>
        <taxon>Magnoliopsida</taxon>
        <taxon>eudicotyledons</taxon>
        <taxon>Gunneridae</taxon>
        <taxon>Pentapetalae</taxon>
        <taxon>asterids</taxon>
        <taxon>lamiids</taxon>
        <taxon>Lamiales</taxon>
        <taxon>Oleaceae</taxon>
        <taxon>Forsythieae</taxon>
        <taxon>Forsythia</taxon>
    </lineage>
</organism>
<keyword evidence="2" id="KW-1185">Reference proteome</keyword>
<dbReference type="PANTHER" id="PTHR42828:SF3">
    <property type="entry name" value="THREONYLCARBAMOYL-AMP SYNTHASE"/>
    <property type="match status" value="1"/>
</dbReference>